<dbReference type="InterPro" id="IPR029017">
    <property type="entry name" value="Enolase-like_N"/>
</dbReference>
<dbReference type="InterPro" id="IPR013342">
    <property type="entry name" value="Mandelate_racemase_C"/>
</dbReference>
<dbReference type="Pfam" id="PF13378">
    <property type="entry name" value="MR_MLE_C"/>
    <property type="match status" value="1"/>
</dbReference>
<name>Q9HIE5_THEAC</name>
<evidence type="ECO:0000256" key="1">
    <source>
        <dbReference type="ARBA" id="ARBA00001946"/>
    </source>
</evidence>
<dbReference type="InParanoid" id="Q9HIE5"/>
<dbReference type="SFLD" id="SFLDS00001">
    <property type="entry name" value="Enolase"/>
    <property type="match status" value="1"/>
</dbReference>
<keyword evidence="6" id="KW-1185">Reference proteome</keyword>
<evidence type="ECO:0000313" key="6">
    <source>
        <dbReference type="Proteomes" id="UP000001024"/>
    </source>
</evidence>
<dbReference type="Gene3D" id="3.20.20.120">
    <property type="entry name" value="Enolase-like C-terminal domain"/>
    <property type="match status" value="1"/>
</dbReference>
<gene>
    <name evidence="5" type="ordered locus">Ta1395</name>
</gene>
<dbReference type="InterPro" id="IPR029065">
    <property type="entry name" value="Enolase_C-like"/>
</dbReference>
<dbReference type="SMART" id="SM00922">
    <property type="entry name" value="MR_MLE"/>
    <property type="match status" value="1"/>
</dbReference>
<dbReference type="Pfam" id="PF02746">
    <property type="entry name" value="MR_MLE_N"/>
    <property type="match status" value="1"/>
</dbReference>
<dbReference type="SUPFAM" id="SSF54826">
    <property type="entry name" value="Enolase N-terminal domain-like"/>
    <property type="match status" value="1"/>
</dbReference>
<proteinExistence type="predicted"/>
<keyword evidence="3" id="KW-0460">Magnesium</keyword>
<comment type="cofactor">
    <cofactor evidence="1">
        <name>Mg(2+)</name>
        <dbReference type="ChEBI" id="CHEBI:18420"/>
    </cofactor>
</comment>
<dbReference type="EnsemblBacteria" id="CAC12515">
    <property type="protein sequence ID" value="CAC12515"/>
    <property type="gene ID" value="CAC12515"/>
</dbReference>
<evidence type="ECO:0000259" key="4">
    <source>
        <dbReference type="SMART" id="SM00922"/>
    </source>
</evidence>
<dbReference type="InterPro" id="IPR036849">
    <property type="entry name" value="Enolase-like_C_sf"/>
</dbReference>
<dbReference type="CDD" id="cd03316">
    <property type="entry name" value="MR_like"/>
    <property type="match status" value="1"/>
</dbReference>
<dbReference type="GO" id="GO:0009063">
    <property type="term" value="P:amino acid catabolic process"/>
    <property type="evidence" value="ECO:0007669"/>
    <property type="project" value="InterPro"/>
</dbReference>
<dbReference type="GO" id="GO:0016052">
    <property type="term" value="P:carbohydrate catabolic process"/>
    <property type="evidence" value="ECO:0007669"/>
    <property type="project" value="TreeGrafter"/>
</dbReference>
<dbReference type="SUPFAM" id="SSF51604">
    <property type="entry name" value="Enolase C-terminal domain-like"/>
    <property type="match status" value="1"/>
</dbReference>
<dbReference type="Proteomes" id="UP000001024">
    <property type="component" value="Chromosome"/>
</dbReference>
<keyword evidence="2" id="KW-0479">Metal-binding</keyword>
<dbReference type="HOGENOM" id="CLU_030273_3_0_2"/>
<accession>Q9HIE5</accession>
<dbReference type="KEGG" id="tac:Ta1395"/>
<dbReference type="PANTHER" id="PTHR13794">
    <property type="entry name" value="ENOLASE SUPERFAMILY, MANDELATE RACEMASE"/>
    <property type="match status" value="1"/>
</dbReference>
<organism evidence="5 6">
    <name type="scientific">Thermoplasma acidophilum (strain ATCC 25905 / DSM 1728 / JCM 9062 / NBRC 15155 / AMRC-C165)</name>
    <dbReference type="NCBI Taxonomy" id="273075"/>
    <lineage>
        <taxon>Archaea</taxon>
        <taxon>Methanobacteriati</taxon>
        <taxon>Thermoplasmatota</taxon>
        <taxon>Thermoplasmata</taxon>
        <taxon>Thermoplasmatales</taxon>
        <taxon>Thermoplasmataceae</taxon>
        <taxon>Thermoplasma</taxon>
    </lineage>
</organism>
<evidence type="ECO:0000313" key="5">
    <source>
        <dbReference type="EMBL" id="CAC12515.1"/>
    </source>
</evidence>
<dbReference type="Gene3D" id="3.30.390.10">
    <property type="entry name" value="Enolase-like, N-terminal domain"/>
    <property type="match status" value="1"/>
</dbReference>
<evidence type="ECO:0000256" key="3">
    <source>
        <dbReference type="ARBA" id="ARBA00022842"/>
    </source>
</evidence>
<dbReference type="GO" id="GO:0016836">
    <property type="term" value="F:hydro-lyase activity"/>
    <property type="evidence" value="ECO:0007669"/>
    <property type="project" value="TreeGrafter"/>
</dbReference>
<dbReference type="PROSITE" id="PS00909">
    <property type="entry name" value="MR_MLE_2"/>
    <property type="match status" value="1"/>
</dbReference>
<dbReference type="InterPro" id="IPR046945">
    <property type="entry name" value="RHMD-like"/>
</dbReference>
<dbReference type="AlphaFoldDB" id="Q9HIE5"/>
<dbReference type="InterPro" id="IPR013341">
    <property type="entry name" value="Mandelate_racemase_N_dom"/>
</dbReference>
<dbReference type="eggNOG" id="arCOG01168">
    <property type="taxonomic scope" value="Archaea"/>
</dbReference>
<sequence>MSIIPISAGIPLTETEPKQKWLEEWSKQLFVKVSIDSEYGWGEVLPAAFNSPALYADIVKRLEPSLNGMEISEPGIIWEKLRKLTFSGGYGPVIGAISGVDIALWDLKAKLSKLYLGDIFGKNEQKIARYASLSRYANYEAVIRASKNIVESGFKAIKLHQTKDDTLESVKRFREEIGYGVDLMVDLNCAMNIDEAIKFANSVQRYELKWVEEPIWPPDDLASLKKINDIVPVAAGENFFDFFKFEDAVHLEALTYYQPDVTKVGGLTPTLKILDLLKKNHEQVAFHNRPHNGWIGIFASIAAARMNGVDALIETPPNGVPSQYFRYNAMITSEVIAPNGVGLSIEPIEPLPQPKDEKILIFHD</sequence>
<dbReference type="PANTHER" id="PTHR13794:SF58">
    <property type="entry name" value="MITOCHONDRIAL ENOLASE SUPERFAMILY MEMBER 1"/>
    <property type="match status" value="1"/>
</dbReference>
<dbReference type="PaxDb" id="273075-Ta1395"/>
<dbReference type="InterPro" id="IPR018110">
    <property type="entry name" value="Mandel_Rmase/mucon_lact_enz_CS"/>
</dbReference>
<protein>
    <submittedName>
        <fullName evidence="5">Mandelate racemase related protein</fullName>
    </submittedName>
</protein>
<evidence type="ECO:0000256" key="2">
    <source>
        <dbReference type="ARBA" id="ARBA00022723"/>
    </source>
</evidence>
<dbReference type="GO" id="GO:0000287">
    <property type="term" value="F:magnesium ion binding"/>
    <property type="evidence" value="ECO:0007669"/>
    <property type="project" value="TreeGrafter"/>
</dbReference>
<dbReference type="EMBL" id="AL445067">
    <property type="protein sequence ID" value="CAC12515.1"/>
    <property type="molecule type" value="Genomic_DNA"/>
</dbReference>
<feature type="domain" description="Mandelate racemase/muconate lactonizing enzyme C-terminal" evidence="4">
    <location>
        <begin position="139"/>
        <end position="234"/>
    </location>
</feature>
<reference evidence="5 6" key="1">
    <citation type="journal article" date="2000" name="Nature">
        <title>The genome sequence of the thermoacidophilic scavenger Thermoplasma acidophilum.</title>
        <authorList>
            <person name="Ruepp A."/>
            <person name="Graml W."/>
            <person name="Santos-Martinez M.L."/>
            <person name="Koretke K.K."/>
            <person name="Volker C."/>
            <person name="Mewes H.W."/>
            <person name="Frishman D."/>
            <person name="Stocker S."/>
            <person name="Lupas A.N."/>
            <person name="Baumeister W."/>
        </authorList>
    </citation>
    <scope>NUCLEOTIDE SEQUENCE [LARGE SCALE GENOMIC DNA]</scope>
    <source>
        <strain evidence="6">ATCC 25905 / DSM 1728 / JCM 9062 / NBRC 15155 / AMRC-C165</strain>
    </source>
</reference>